<dbReference type="RefSeq" id="WP_267151116.1">
    <property type="nucleotide sequence ID" value="NZ_JAPMLT010000003.1"/>
</dbReference>
<evidence type="ECO:0000256" key="1">
    <source>
        <dbReference type="ARBA" id="ARBA00022679"/>
    </source>
</evidence>
<dbReference type="Gene3D" id="3.90.550.10">
    <property type="entry name" value="Spore Coat Polysaccharide Biosynthesis Protein SpsA, Chain A"/>
    <property type="match status" value="1"/>
</dbReference>
<sequence>MKLVILLAGVGSRLRPLTDVRPKCLVEVGGRTILERFLTQAKATEAFEEVVLVTGYRQEQIAEFATAWSQEHGLKVSFVHNARYDETNNGYTLLCAHEELANGFVLTDGDLILEEGILSRVAGLSHSGLAVDMQMKLDEEAMKFVLDEQGHVTELSKEITVERGLGESIGLCKIVAEDVPAIVAHLAQLVEAGEENEYYERAFQERIREGWQLGVVDVGDLRWVEVDDHADLARAERIFG</sequence>
<keyword evidence="5" id="KW-1185">Reference proteome</keyword>
<dbReference type="InterPro" id="IPR050065">
    <property type="entry name" value="GlmU-like"/>
</dbReference>
<dbReference type="InterPro" id="IPR025877">
    <property type="entry name" value="MobA-like_NTP_Trfase"/>
</dbReference>
<dbReference type="Pfam" id="PF12804">
    <property type="entry name" value="NTP_transf_3"/>
    <property type="match status" value="1"/>
</dbReference>
<keyword evidence="1" id="KW-0808">Transferase</keyword>
<dbReference type="EMBL" id="JAPMLT010000003">
    <property type="protein sequence ID" value="MCX7569866.1"/>
    <property type="molecule type" value="Genomic_DNA"/>
</dbReference>
<name>A0ABT3WYY7_9BACL</name>
<evidence type="ECO:0000313" key="5">
    <source>
        <dbReference type="Proteomes" id="UP001208017"/>
    </source>
</evidence>
<dbReference type="Proteomes" id="UP001208017">
    <property type="component" value="Unassembled WGS sequence"/>
</dbReference>
<comment type="caution">
    <text evidence="4">The sequence shown here is derived from an EMBL/GenBank/DDBJ whole genome shotgun (WGS) entry which is preliminary data.</text>
</comment>
<evidence type="ECO:0000256" key="2">
    <source>
        <dbReference type="ARBA" id="ARBA00022695"/>
    </source>
</evidence>
<evidence type="ECO:0000259" key="3">
    <source>
        <dbReference type="Pfam" id="PF12804"/>
    </source>
</evidence>
<dbReference type="SUPFAM" id="SSF53448">
    <property type="entry name" value="Nucleotide-diphospho-sugar transferases"/>
    <property type="match status" value="1"/>
</dbReference>
<dbReference type="InterPro" id="IPR029044">
    <property type="entry name" value="Nucleotide-diphossugar_trans"/>
</dbReference>
<gene>
    <name evidence="4" type="ORF">OS242_07805</name>
</gene>
<reference evidence="4 5" key="1">
    <citation type="submission" date="2022-11" db="EMBL/GenBank/DDBJ databases">
        <title>Study of microbial diversity in lake waters.</title>
        <authorList>
            <person name="Zhang J."/>
        </authorList>
    </citation>
    <scope>NUCLEOTIDE SEQUENCE [LARGE SCALE GENOMIC DNA]</scope>
    <source>
        <strain evidence="4 5">DT12</strain>
    </source>
</reference>
<dbReference type="CDD" id="cd02523">
    <property type="entry name" value="PC_cytidylyltransferase"/>
    <property type="match status" value="1"/>
</dbReference>
<evidence type="ECO:0000313" key="4">
    <source>
        <dbReference type="EMBL" id="MCX7569866.1"/>
    </source>
</evidence>
<keyword evidence="2 4" id="KW-0548">Nucleotidyltransferase</keyword>
<organism evidence="4 5">
    <name type="scientific">Tumebacillus lacus</name>
    <dbReference type="NCBI Taxonomy" id="2995335"/>
    <lineage>
        <taxon>Bacteria</taxon>
        <taxon>Bacillati</taxon>
        <taxon>Bacillota</taxon>
        <taxon>Bacilli</taxon>
        <taxon>Bacillales</taxon>
        <taxon>Alicyclobacillaceae</taxon>
        <taxon>Tumebacillus</taxon>
    </lineage>
</organism>
<feature type="domain" description="MobA-like NTP transferase" evidence="3">
    <location>
        <begin position="4"/>
        <end position="122"/>
    </location>
</feature>
<proteinExistence type="predicted"/>
<dbReference type="GO" id="GO:0016779">
    <property type="term" value="F:nucleotidyltransferase activity"/>
    <property type="evidence" value="ECO:0007669"/>
    <property type="project" value="UniProtKB-KW"/>
</dbReference>
<accession>A0ABT3WYY7</accession>
<dbReference type="PANTHER" id="PTHR43584">
    <property type="entry name" value="NUCLEOTIDYL TRANSFERASE"/>
    <property type="match status" value="1"/>
</dbReference>
<dbReference type="PANTHER" id="PTHR43584:SF5">
    <property type="entry name" value="PROTEIN LICC"/>
    <property type="match status" value="1"/>
</dbReference>
<protein>
    <submittedName>
        <fullName evidence="4">Phosphocholine cytidylyltransferase family protein</fullName>
    </submittedName>
</protein>